<name>A0A420Y494_9PEZI</name>
<comment type="caution">
    <text evidence="2">The sequence shown here is derived from an EMBL/GenBank/DDBJ whole genome shotgun (WGS) entry which is preliminary data.</text>
</comment>
<dbReference type="STRING" id="177199.A0A420Y494"/>
<organism evidence="2 3">
    <name type="scientific">Coniochaeta pulveracea</name>
    <dbReference type="NCBI Taxonomy" id="177199"/>
    <lineage>
        <taxon>Eukaryota</taxon>
        <taxon>Fungi</taxon>
        <taxon>Dikarya</taxon>
        <taxon>Ascomycota</taxon>
        <taxon>Pezizomycotina</taxon>
        <taxon>Sordariomycetes</taxon>
        <taxon>Sordariomycetidae</taxon>
        <taxon>Coniochaetales</taxon>
        <taxon>Coniochaetaceae</taxon>
        <taxon>Coniochaeta</taxon>
    </lineage>
</organism>
<dbReference type="EMBL" id="QVQW01000053">
    <property type="protein sequence ID" value="RKU42699.1"/>
    <property type="molecule type" value="Genomic_DNA"/>
</dbReference>
<feature type="compositionally biased region" description="Basic and acidic residues" evidence="1">
    <location>
        <begin position="10"/>
        <end position="20"/>
    </location>
</feature>
<proteinExistence type="predicted"/>
<evidence type="ECO:0000313" key="3">
    <source>
        <dbReference type="Proteomes" id="UP000275385"/>
    </source>
</evidence>
<evidence type="ECO:0000256" key="1">
    <source>
        <dbReference type="SAM" id="MobiDB-lite"/>
    </source>
</evidence>
<protein>
    <submittedName>
        <fullName evidence="2">Uncharacterized protein</fullName>
    </submittedName>
</protein>
<feature type="region of interest" description="Disordered" evidence="1">
    <location>
        <begin position="270"/>
        <end position="368"/>
    </location>
</feature>
<accession>A0A420Y494</accession>
<dbReference type="OrthoDB" id="5344482at2759"/>
<sequence length="368" mass="38952">MAAAPGKPTVDTHKANKSNHDGMLGESEDLPVVETPTSPSSAFALSRFEFEAGKGNEGTKILMVEWDISAGGGEPDSTGDRGWEVSWEGKTTVFPIRDTDTEVDEDGTKNRRVYFLLPPGVPVPALVSITQSVTSPDRGGPPLRTKPMPAIFPAELVSGHDASGKGKRGVLHTIWAKKRLRELQTEIDREMRDNVESVGLEMALQEQQWIVDQFGLGQVAGAPAPTRLHIPQGPTPGPASPRSPIGGKLGEKLKGLKGLATSPIDLAAAAQAARASPKPTQPQFTSSPGASDLAISSFGSMFPQGHGDSRRMSNGDGGGGGIASLDAIVDGDVRERAPPDPEEVEEDLFALPMSPRSPEMKRSPFSML</sequence>
<dbReference type="Proteomes" id="UP000275385">
    <property type="component" value="Unassembled WGS sequence"/>
</dbReference>
<reference evidence="2 3" key="1">
    <citation type="submission" date="2018-08" db="EMBL/GenBank/DDBJ databases">
        <title>Draft genome of the lignicolous fungus Coniochaeta pulveracea.</title>
        <authorList>
            <person name="Borstlap C.J."/>
            <person name="De Witt R.N."/>
            <person name="Botha A."/>
            <person name="Volschenk H."/>
        </authorList>
    </citation>
    <scope>NUCLEOTIDE SEQUENCE [LARGE SCALE GENOMIC DNA]</scope>
    <source>
        <strain evidence="2 3">CAB683</strain>
    </source>
</reference>
<feature type="region of interest" description="Disordered" evidence="1">
    <location>
        <begin position="1"/>
        <end position="38"/>
    </location>
</feature>
<gene>
    <name evidence="2" type="ORF">DL546_006190</name>
</gene>
<feature type="region of interest" description="Disordered" evidence="1">
    <location>
        <begin position="222"/>
        <end position="251"/>
    </location>
</feature>
<keyword evidence="3" id="KW-1185">Reference proteome</keyword>
<dbReference type="AlphaFoldDB" id="A0A420Y494"/>
<evidence type="ECO:0000313" key="2">
    <source>
        <dbReference type="EMBL" id="RKU42699.1"/>
    </source>
</evidence>